<reference evidence="3" key="1">
    <citation type="journal article" date="2019" name="Int. J. Syst. Evol. Microbiol.">
        <title>The Global Catalogue of Microorganisms (GCM) 10K type strain sequencing project: providing services to taxonomists for standard genome sequencing and annotation.</title>
        <authorList>
            <consortium name="The Broad Institute Genomics Platform"/>
            <consortium name="The Broad Institute Genome Sequencing Center for Infectious Disease"/>
            <person name="Wu L."/>
            <person name="Ma J."/>
        </authorList>
    </citation>
    <scope>NUCLEOTIDE SEQUENCE [LARGE SCALE GENOMIC DNA]</scope>
    <source>
        <strain evidence="3">JCM 15614</strain>
    </source>
</reference>
<keyword evidence="3" id="KW-1185">Reference proteome</keyword>
<dbReference type="Gene3D" id="3.20.20.120">
    <property type="entry name" value="Enolase-like C-terminal domain"/>
    <property type="match status" value="1"/>
</dbReference>
<proteinExistence type="predicted"/>
<dbReference type="InterPro" id="IPR018110">
    <property type="entry name" value="Mandel_Rmase/mucon_lact_enz_CS"/>
</dbReference>
<comment type="caution">
    <text evidence="2">The sequence shown here is derived from an EMBL/GenBank/DDBJ whole genome shotgun (WGS) entry which is preliminary data.</text>
</comment>
<sequence>MIARIATVEAIPLRYPLPDGGYGSSRGLVPARETTLVRLETGDGAVGWGESFGPPAAVVPLVRESAALLVGTTLDAPVPFVAERLQAHYHRGNGLHASALSGVETAMWDALGRTLGVSVATLLGGRARDEVTAYASTGYVTRDRDLGLFRDMLDRHVGDLSGAKIKCGLGVREDRERAAVAREVLGPDRALMVDLNGNCTVDQARAVIRRLADLDIAWLEEPLPPDDVDGLKKLDGSPIPLATGEALHTRAPFRRLITERLVDFVQPDVAKVGGLAEARAVAELARAWNVRFSPHVWGGAVALAATLQLLGAVPDYPHTGHVPEPLWIELDRADNGLREQLLTEPFVPKGGRLAVPEGPGLGVDVDEDAVRALRVDA</sequence>
<dbReference type="SUPFAM" id="SSF54826">
    <property type="entry name" value="Enolase N-terminal domain-like"/>
    <property type="match status" value="1"/>
</dbReference>
<dbReference type="InterPro" id="IPR029017">
    <property type="entry name" value="Enolase-like_N"/>
</dbReference>
<dbReference type="SMART" id="SM00922">
    <property type="entry name" value="MR_MLE"/>
    <property type="match status" value="1"/>
</dbReference>
<dbReference type="CDD" id="cd03316">
    <property type="entry name" value="MR_like"/>
    <property type="match status" value="1"/>
</dbReference>
<dbReference type="PANTHER" id="PTHR48080">
    <property type="entry name" value="D-GALACTONATE DEHYDRATASE-RELATED"/>
    <property type="match status" value="1"/>
</dbReference>
<dbReference type="InterPro" id="IPR034593">
    <property type="entry name" value="DgoD-like"/>
</dbReference>
<dbReference type="SFLD" id="SFLDG00179">
    <property type="entry name" value="mandelate_racemase"/>
    <property type="match status" value="1"/>
</dbReference>
<dbReference type="InterPro" id="IPR013341">
    <property type="entry name" value="Mandelate_racemase_N_dom"/>
</dbReference>
<evidence type="ECO:0000313" key="2">
    <source>
        <dbReference type="EMBL" id="GAA3159949.1"/>
    </source>
</evidence>
<dbReference type="SUPFAM" id="SSF51604">
    <property type="entry name" value="Enolase C-terminal domain-like"/>
    <property type="match status" value="1"/>
</dbReference>
<dbReference type="Pfam" id="PF13378">
    <property type="entry name" value="MR_MLE_C"/>
    <property type="match status" value="1"/>
</dbReference>
<dbReference type="Gene3D" id="3.30.390.10">
    <property type="entry name" value="Enolase-like, N-terminal domain"/>
    <property type="match status" value="1"/>
</dbReference>
<dbReference type="PROSITE" id="PS00909">
    <property type="entry name" value="MR_MLE_2"/>
    <property type="match status" value="1"/>
</dbReference>
<dbReference type="Proteomes" id="UP001499924">
    <property type="component" value="Unassembled WGS sequence"/>
</dbReference>
<gene>
    <name evidence="2" type="ORF">GCM10010531_09250</name>
</gene>
<dbReference type="EMBL" id="BAAAVV010000002">
    <property type="protein sequence ID" value="GAA3159949.1"/>
    <property type="molecule type" value="Genomic_DNA"/>
</dbReference>
<feature type="domain" description="Mandelate racemase/muconate lactonizing enzyme C-terminal" evidence="1">
    <location>
        <begin position="146"/>
        <end position="240"/>
    </location>
</feature>
<dbReference type="RefSeq" id="WP_344687411.1">
    <property type="nucleotide sequence ID" value="NZ_BAAAVV010000002.1"/>
</dbReference>
<dbReference type="Pfam" id="PF02746">
    <property type="entry name" value="MR_MLE_N"/>
    <property type="match status" value="1"/>
</dbReference>
<dbReference type="InterPro" id="IPR036849">
    <property type="entry name" value="Enolase-like_C_sf"/>
</dbReference>
<protein>
    <submittedName>
        <fullName evidence="2">D-galactarolactone cycloisomerase</fullName>
    </submittedName>
</protein>
<dbReference type="InterPro" id="IPR029065">
    <property type="entry name" value="Enolase_C-like"/>
</dbReference>
<name>A0ABP6NWG3_9ACTN</name>
<accession>A0ABP6NWG3</accession>
<dbReference type="InterPro" id="IPR013342">
    <property type="entry name" value="Mandelate_racemase_C"/>
</dbReference>
<organism evidence="2 3">
    <name type="scientific">Blastococcus jejuensis</name>
    <dbReference type="NCBI Taxonomy" id="351224"/>
    <lineage>
        <taxon>Bacteria</taxon>
        <taxon>Bacillati</taxon>
        <taxon>Actinomycetota</taxon>
        <taxon>Actinomycetes</taxon>
        <taxon>Geodermatophilales</taxon>
        <taxon>Geodermatophilaceae</taxon>
        <taxon>Blastococcus</taxon>
    </lineage>
</organism>
<evidence type="ECO:0000259" key="1">
    <source>
        <dbReference type="SMART" id="SM00922"/>
    </source>
</evidence>
<dbReference type="SFLD" id="SFLDS00001">
    <property type="entry name" value="Enolase"/>
    <property type="match status" value="1"/>
</dbReference>
<evidence type="ECO:0000313" key="3">
    <source>
        <dbReference type="Proteomes" id="UP001499924"/>
    </source>
</evidence>